<protein>
    <submittedName>
        <fullName evidence="3">Polysaccharide deacetylase family protein</fullName>
    </submittedName>
</protein>
<feature type="transmembrane region" description="Helical" evidence="1">
    <location>
        <begin position="12"/>
        <end position="35"/>
    </location>
</feature>
<accession>A0AAE4Z4X1</accession>
<dbReference type="SUPFAM" id="SSF88713">
    <property type="entry name" value="Glycoside hydrolase/deacetylase"/>
    <property type="match status" value="1"/>
</dbReference>
<evidence type="ECO:0000259" key="2">
    <source>
        <dbReference type="Pfam" id="PF01522"/>
    </source>
</evidence>
<dbReference type="Proteomes" id="UP000702544">
    <property type="component" value="Unassembled WGS sequence"/>
</dbReference>
<dbReference type="SUPFAM" id="SSF52317">
    <property type="entry name" value="Class I glutamine amidotransferase-like"/>
    <property type="match status" value="1"/>
</dbReference>
<sequence>MPEPGRGRQPWAWAGALLLLGTLAAGLIGAAATLWRYVDVDRLLEAAEDSPPSFERPVAPVALPEPPATREWTAHLYRSAPSAAFFPDTGYHDELVARWTDLVREAGARVRSIAHAAAVDSLPPGATLVMPAALCLDSAERAAVVGHIERGGHLLASWALGARDGGCEWVGYEYLRRLTEAEAAATLEPEPPTYLTAVHGHALTAGLPPGLRIELRAEPWISLRSVGTAAFWSDRSLNPRPAPGGPGGGAATSALATRTKAGGRIAWLGFRLDVGAESRDQRMVDHLARNAALWAGGHVVAEIEPWPGGARSALAVTQDVEHSFKNSRRLAERMAAIDAPVTFFVVSGLASEHPDLADALAGAGELASHSVDHRQMAGRGWASQLAGAMQTRADIEAWSEGAPLGLRPPREAYDSLTLAAWRRAGGRYIAASNGAGSVVPGVFELESGPLVVLPRVVDDDYTVIVARGRTSPDSLAATFLNGLQKMRSLGGLDLLTVHTQLMNSGRRLAAVESAVAAAREMGDVWVAPAAEIADWWLARSELELRMEGRQDGGTVLRLRNGGTSRVTSAWMHVYLPEDRGTYAAPEIGRLIPESHFEQDGLRVRLPALEPRASLEILLPRRSM</sequence>
<organism evidence="3 4">
    <name type="scientific">Candidatus Kutchimonas denitrificans</name>
    <dbReference type="NCBI Taxonomy" id="3056748"/>
    <lineage>
        <taxon>Bacteria</taxon>
        <taxon>Pseudomonadati</taxon>
        <taxon>Gemmatimonadota</taxon>
        <taxon>Gemmatimonadia</taxon>
        <taxon>Candidatus Palauibacterales</taxon>
        <taxon>Candidatus Palauibacteraceae</taxon>
        <taxon>Candidatus Kutchimonas</taxon>
    </lineage>
</organism>
<dbReference type="InterPro" id="IPR002509">
    <property type="entry name" value="NODB_dom"/>
</dbReference>
<evidence type="ECO:0000313" key="4">
    <source>
        <dbReference type="Proteomes" id="UP000702544"/>
    </source>
</evidence>
<dbReference type="Pfam" id="PF01522">
    <property type="entry name" value="Polysacc_deac_1"/>
    <property type="match status" value="1"/>
</dbReference>
<keyword evidence="1" id="KW-0472">Membrane</keyword>
<comment type="caution">
    <text evidence="3">The sequence shown here is derived from an EMBL/GenBank/DDBJ whole genome shotgun (WGS) entry which is preliminary data.</text>
</comment>
<dbReference type="Gene3D" id="3.40.50.880">
    <property type="match status" value="1"/>
</dbReference>
<name>A0AAE4Z4X1_9BACT</name>
<evidence type="ECO:0000256" key="1">
    <source>
        <dbReference type="SAM" id="Phobius"/>
    </source>
</evidence>
<dbReference type="InterPro" id="IPR011330">
    <property type="entry name" value="Glyco_hydro/deAcase_b/a-brl"/>
</dbReference>
<proteinExistence type="predicted"/>
<gene>
    <name evidence="3" type="ORF">GWO12_01780</name>
</gene>
<keyword evidence="1" id="KW-1133">Transmembrane helix</keyword>
<dbReference type="AlphaFoldDB" id="A0AAE4Z4X1"/>
<dbReference type="InterPro" id="IPR029062">
    <property type="entry name" value="Class_I_gatase-like"/>
</dbReference>
<evidence type="ECO:0000313" key="3">
    <source>
        <dbReference type="EMBL" id="NIR73835.1"/>
    </source>
</evidence>
<feature type="domain" description="NodB homology" evidence="2">
    <location>
        <begin position="326"/>
        <end position="428"/>
    </location>
</feature>
<dbReference type="GO" id="GO:0005975">
    <property type="term" value="P:carbohydrate metabolic process"/>
    <property type="evidence" value="ECO:0007669"/>
    <property type="project" value="InterPro"/>
</dbReference>
<dbReference type="Gene3D" id="3.20.20.370">
    <property type="entry name" value="Glycoside hydrolase/deacetylase"/>
    <property type="match status" value="1"/>
</dbReference>
<reference evidence="3 4" key="1">
    <citation type="submission" date="2020-01" db="EMBL/GenBank/DDBJ databases">
        <title>Genomes assembled from Gulf of Kutch pelagic sediment metagenomes.</title>
        <authorList>
            <person name="Chandrashekar M."/>
            <person name="Mahajan M.S."/>
            <person name="Dave K.J."/>
            <person name="Vatsa P."/>
            <person name="Nathani N.M."/>
        </authorList>
    </citation>
    <scope>NUCLEOTIDE SEQUENCE [LARGE SCALE GENOMIC DNA]</scope>
    <source>
        <strain evidence="3">KS3-K002</strain>
    </source>
</reference>
<dbReference type="EMBL" id="JAACAK010000016">
    <property type="protein sequence ID" value="NIR73835.1"/>
    <property type="molecule type" value="Genomic_DNA"/>
</dbReference>
<keyword evidence="1" id="KW-0812">Transmembrane</keyword>
<dbReference type="GO" id="GO:0016810">
    <property type="term" value="F:hydrolase activity, acting on carbon-nitrogen (but not peptide) bonds"/>
    <property type="evidence" value="ECO:0007669"/>
    <property type="project" value="InterPro"/>
</dbReference>